<evidence type="ECO:0000259" key="1">
    <source>
        <dbReference type="PROSITE" id="PS50151"/>
    </source>
</evidence>
<dbReference type="InterPro" id="IPR001162">
    <property type="entry name" value="UvrC_RNase_H_dom"/>
</dbReference>
<dbReference type="Gene3D" id="3.40.1440.10">
    <property type="entry name" value="GIY-YIG endonuclease"/>
    <property type="match status" value="1"/>
</dbReference>
<sequence length="465" mass="53540">MKKEDIKKVISKLPDTPGVYRFLRKNKILYIGKATSLRDRVRSYFNAGIVTVRSPLISKMLSKFDDISFQKTDSVLEALVLEANLIKKYQPTANIKEKDNRSFNYIVITKEDFPRVLVMRERELEKLFELSSLENPRKERRRRTEKIFSKKFLWFTRDAVKNNFAQDASKNFSIAQTFGPFPNGSQLKEAVKIVRKMFPFRDKCLPLQGRPCFNRQIGLCPGVCTGEIDKEDYAKIIKNIVLFFEGNKKKLIKNLEKQMKDFAKTREFEKAQKIKKTIFTLNHIQDISLLKIDPVVDFGIALRAGAKPNAKIHYRIESYDIAHFSGTNVAGVMIVIENGEVKKSDYRKFKIKNHGINDTKALSEILSRRLAHLEWPKPDLIVVDGGAAQRRVMEKVLKENGIDIPTVSVVKDVRHRPKEILGTASLKLRGTSMNYSELESLILLANAEAHRFAIGFHKQLRRKLP</sequence>
<feature type="domain" description="UVR" evidence="1">
    <location>
        <begin position="249"/>
        <end position="284"/>
    </location>
</feature>
<dbReference type="CDD" id="cd10434">
    <property type="entry name" value="GIY-YIG_UvrC_Cho"/>
    <property type="match status" value="1"/>
</dbReference>
<organism evidence="4 5">
    <name type="scientific">Candidatus Zambryskibacteria bacterium RIFCSPLOWO2_12_FULL_39_16</name>
    <dbReference type="NCBI Taxonomy" id="1802775"/>
    <lineage>
        <taxon>Bacteria</taxon>
        <taxon>Candidatus Zambryskiibacteriota</taxon>
    </lineage>
</organism>
<feature type="domain" description="GIY-YIG" evidence="2">
    <location>
        <begin position="15"/>
        <end position="95"/>
    </location>
</feature>
<proteinExistence type="predicted"/>
<dbReference type="SUPFAM" id="SSF82771">
    <property type="entry name" value="GIY-YIG endonuclease"/>
    <property type="match status" value="1"/>
</dbReference>
<reference evidence="4 5" key="1">
    <citation type="journal article" date="2016" name="Nat. Commun.">
        <title>Thousands of microbial genomes shed light on interconnected biogeochemical processes in an aquifer system.</title>
        <authorList>
            <person name="Anantharaman K."/>
            <person name="Brown C.T."/>
            <person name="Hug L.A."/>
            <person name="Sharon I."/>
            <person name="Castelle C.J."/>
            <person name="Probst A.J."/>
            <person name="Thomas B.C."/>
            <person name="Singh A."/>
            <person name="Wilkins M.J."/>
            <person name="Karaoz U."/>
            <person name="Brodie E.L."/>
            <person name="Williams K.H."/>
            <person name="Hubbard S.S."/>
            <person name="Banfield J.F."/>
        </authorList>
    </citation>
    <scope>NUCLEOTIDE SEQUENCE [LARGE SCALE GENOMIC DNA]</scope>
</reference>
<dbReference type="Gene3D" id="4.10.860.10">
    <property type="entry name" value="UVR domain"/>
    <property type="match status" value="1"/>
</dbReference>
<protein>
    <recommendedName>
        <fullName evidence="6">Excinuclease ABC subunit C</fullName>
    </recommendedName>
</protein>
<dbReference type="InterPro" id="IPR036876">
    <property type="entry name" value="UVR_dom_sf"/>
</dbReference>
<dbReference type="PROSITE" id="PS50165">
    <property type="entry name" value="UVRC"/>
    <property type="match status" value="1"/>
</dbReference>
<dbReference type="GO" id="GO:0006289">
    <property type="term" value="P:nucleotide-excision repair"/>
    <property type="evidence" value="ECO:0007669"/>
    <property type="project" value="InterPro"/>
</dbReference>
<dbReference type="GO" id="GO:0009380">
    <property type="term" value="C:excinuclease repair complex"/>
    <property type="evidence" value="ECO:0007669"/>
    <property type="project" value="TreeGrafter"/>
</dbReference>
<dbReference type="InterPro" id="IPR050066">
    <property type="entry name" value="UvrABC_protein_C"/>
</dbReference>
<evidence type="ECO:0000259" key="3">
    <source>
        <dbReference type="PROSITE" id="PS50165"/>
    </source>
</evidence>
<dbReference type="InterPro" id="IPR001943">
    <property type="entry name" value="UVR_dom"/>
</dbReference>
<gene>
    <name evidence="4" type="ORF">A3G46_02445</name>
</gene>
<dbReference type="PROSITE" id="PS50151">
    <property type="entry name" value="UVR"/>
    <property type="match status" value="1"/>
</dbReference>
<accession>A0A1G2UTX7</accession>
<dbReference type="PANTHER" id="PTHR30562">
    <property type="entry name" value="UVRC/OXIDOREDUCTASE"/>
    <property type="match status" value="1"/>
</dbReference>
<dbReference type="Proteomes" id="UP000177276">
    <property type="component" value="Unassembled WGS sequence"/>
</dbReference>
<dbReference type="InterPro" id="IPR035901">
    <property type="entry name" value="GIY-YIG_endonuc_sf"/>
</dbReference>
<dbReference type="EMBL" id="MHWS01000003">
    <property type="protein sequence ID" value="OHB12849.1"/>
    <property type="molecule type" value="Genomic_DNA"/>
</dbReference>
<dbReference type="SMART" id="SM00465">
    <property type="entry name" value="GIYc"/>
    <property type="match status" value="1"/>
</dbReference>
<dbReference type="GO" id="GO:0009381">
    <property type="term" value="F:excinuclease ABC activity"/>
    <property type="evidence" value="ECO:0007669"/>
    <property type="project" value="InterPro"/>
</dbReference>
<dbReference type="InterPro" id="IPR038476">
    <property type="entry name" value="UvrC_RNase_H_dom_sf"/>
</dbReference>
<dbReference type="Gene3D" id="3.30.420.340">
    <property type="entry name" value="UvrC, RNAse H endonuclease domain"/>
    <property type="match status" value="1"/>
</dbReference>
<dbReference type="SUPFAM" id="SSF46600">
    <property type="entry name" value="C-terminal UvrC-binding domain of UvrB"/>
    <property type="match status" value="1"/>
</dbReference>
<feature type="domain" description="UvrC family homology region profile" evidence="3">
    <location>
        <begin position="245"/>
        <end position="397"/>
    </location>
</feature>
<evidence type="ECO:0000259" key="2">
    <source>
        <dbReference type="PROSITE" id="PS50164"/>
    </source>
</evidence>
<dbReference type="PANTHER" id="PTHR30562:SF1">
    <property type="entry name" value="UVRABC SYSTEM PROTEIN C"/>
    <property type="match status" value="1"/>
</dbReference>
<evidence type="ECO:0008006" key="6">
    <source>
        <dbReference type="Google" id="ProtNLM"/>
    </source>
</evidence>
<comment type="caution">
    <text evidence="4">The sequence shown here is derived from an EMBL/GenBank/DDBJ whole genome shotgun (WGS) entry which is preliminary data.</text>
</comment>
<dbReference type="Pfam" id="PF01541">
    <property type="entry name" value="GIY-YIG"/>
    <property type="match status" value="1"/>
</dbReference>
<evidence type="ECO:0000313" key="4">
    <source>
        <dbReference type="EMBL" id="OHB12849.1"/>
    </source>
</evidence>
<name>A0A1G2UTX7_9BACT</name>
<dbReference type="AlphaFoldDB" id="A0A1G2UTX7"/>
<dbReference type="PROSITE" id="PS50164">
    <property type="entry name" value="GIY_YIG"/>
    <property type="match status" value="1"/>
</dbReference>
<dbReference type="InterPro" id="IPR000305">
    <property type="entry name" value="GIY-YIG_endonuc"/>
</dbReference>
<evidence type="ECO:0000313" key="5">
    <source>
        <dbReference type="Proteomes" id="UP000177276"/>
    </source>
</evidence>
<dbReference type="Pfam" id="PF08459">
    <property type="entry name" value="UvrC_RNaseH_dom"/>
    <property type="match status" value="1"/>
</dbReference>
<dbReference type="InterPro" id="IPR047296">
    <property type="entry name" value="GIY-YIG_UvrC_Cho"/>
</dbReference>